<proteinExistence type="predicted"/>
<feature type="domain" description="SGNH hydrolase-type esterase" evidence="2">
    <location>
        <begin position="42"/>
        <end position="273"/>
    </location>
</feature>
<protein>
    <submittedName>
        <fullName evidence="3">GDSL-type esterase/lipase family protein</fullName>
    </submittedName>
</protein>
<dbReference type="Proteomes" id="UP001225598">
    <property type="component" value="Chromosome"/>
</dbReference>
<gene>
    <name evidence="3" type="ORF">QP027_00750</name>
</gene>
<evidence type="ECO:0000313" key="4">
    <source>
        <dbReference type="Proteomes" id="UP001225598"/>
    </source>
</evidence>
<dbReference type="Pfam" id="PF13472">
    <property type="entry name" value="Lipase_GDSL_2"/>
    <property type="match status" value="1"/>
</dbReference>
<keyword evidence="1" id="KW-0732">Signal</keyword>
<dbReference type="SUPFAM" id="SSF52266">
    <property type="entry name" value="SGNH hydrolase"/>
    <property type="match status" value="1"/>
</dbReference>
<sequence>MQFSASRRKVAGVVATLLTALTVVVAPFAPQANAQQANAVLFGDSVLADPTVPGWAAGKMGLDPRGSSNVATWCPTSPTSFGKQAAAKLGLPAWDYSCTGTISISQGPKVGTQVDRALNDGALTPSTRRVILTTGFNDAYNTGNRTPDQARAAYVSALTPQIDRIRQAAPNARIQIVGYPQITDGFGNVCLFHVGPNMFDRTPAPQVAGWENLAQWMQVDLANATGVEFLDMKPSTRWNSMCAQDDKRMWAGLVDFYGGPGNLPIHVNQRGHAHVSEVIARS</sequence>
<dbReference type="Gene3D" id="3.40.50.1110">
    <property type="entry name" value="SGNH hydrolase"/>
    <property type="match status" value="1"/>
</dbReference>
<evidence type="ECO:0000259" key="2">
    <source>
        <dbReference type="Pfam" id="PF13472"/>
    </source>
</evidence>
<feature type="chain" id="PRO_5046448355" evidence="1">
    <location>
        <begin position="35"/>
        <end position="282"/>
    </location>
</feature>
<evidence type="ECO:0000256" key="1">
    <source>
        <dbReference type="SAM" id="SignalP"/>
    </source>
</evidence>
<dbReference type="InterPro" id="IPR036514">
    <property type="entry name" value="SGNH_hydro_sf"/>
</dbReference>
<dbReference type="InterPro" id="IPR013830">
    <property type="entry name" value="SGNH_hydro"/>
</dbReference>
<reference evidence="3 4" key="1">
    <citation type="submission" date="2023-05" db="EMBL/GenBank/DDBJ databases">
        <title>Corynebacterium suedekumii sp. nov. and Corynebacterium breve sp. nov. isolated from raw cow's milk.</title>
        <authorList>
            <person name="Baer M.K."/>
            <person name="Mehl L."/>
            <person name="Hellmuth R."/>
            <person name="Marke G."/>
            <person name="Lipski A."/>
        </authorList>
    </citation>
    <scope>NUCLEOTIDE SEQUENCE [LARGE SCALE GENOMIC DNA]</scope>
    <source>
        <strain evidence="3 4">R4</strain>
    </source>
</reference>
<organism evidence="3 4">
    <name type="scientific">Corynebacterium breve</name>
    <dbReference type="NCBI Taxonomy" id="3049799"/>
    <lineage>
        <taxon>Bacteria</taxon>
        <taxon>Bacillati</taxon>
        <taxon>Actinomycetota</taxon>
        <taxon>Actinomycetes</taxon>
        <taxon>Mycobacteriales</taxon>
        <taxon>Corynebacteriaceae</taxon>
        <taxon>Corynebacterium</taxon>
    </lineage>
</organism>
<dbReference type="RefSeq" id="WP_284825286.1">
    <property type="nucleotide sequence ID" value="NZ_CP126969.1"/>
</dbReference>
<dbReference type="EMBL" id="CP126969">
    <property type="protein sequence ID" value="WIM67962.1"/>
    <property type="molecule type" value="Genomic_DNA"/>
</dbReference>
<accession>A0ABY8VF42</accession>
<name>A0ABY8VF42_9CORY</name>
<evidence type="ECO:0000313" key="3">
    <source>
        <dbReference type="EMBL" id="WIM67962.1"/>
    </source>
</evidence>
<keyword evidence="4" id="KW-1185">Reference proteome</keyword>
<feature type="signal peptide" evidence="1">
    <location>
        <begin position="1"/>
        <end position="34"/>
    </location>
</feature>